<keyword evidence="1" id="KW-0472">Membrane</keyword>
<evidence type="ECO:0000313" key="2">
    <source>
        <dbReference type="EMBL" id="JAP12287.1"/>
    </source>
</evidence>
<evidence type="ECO:0000256" key="1">
    <source>
        <dbReference type="SAM" id="Phobius"/>
    </source>
</evidence>
<name>A0A0V0GVT1_SOLCH</name>
<protein>
    <submittedName>
        <fullName evidence="2">Putative ovule protein</fullName>
    </submittedName>
</protein>
<dbReference type="EMBL" id="GEDG01029842">
    <property type="protein sequence ID" value="JAP12287.1"/>
    <property type="molecule type" value="Transcribed_RNA"/>
</dbReference>
<proteinExistence type="predicted"/>
<feature type="transmembrane region" description="Helical" evidence="1">
    <location>
        <begin position="12"/>
        <end position="32"/>
    </location>
</feature>
<keyword evidence="1" id="KW-0812">Transmembrane</keyword>
<organism evidence="2">
    <name type="scientific">Solanum chacoense</name>
    <name type="common">Chaco potato</name>
    <dbReference type="NCBI Taxonomy" id="4108"/>
    <lineage>
        <taxon>Eukaryota</taxon>
        <taxon>Viridiplantae</taxon>
        <taxon>Streptophyta</taxon>
        <taxon>Embryophyta</taxon>
        <taxon>Tracheophyta</taxon>
        <taxon>Spermatophyta</taxon>
        <taxon>Magnoliopsida</taxon>
        <taxon>eudicotyledons</taxon>
        <taxon>Gunneridae</taxon>
        <taxon>Pentapetalae</taxon>
        <taxon>asterids</taxon>
        <taxon>lamiids</taxon>
        <taxon>Solanales</taxon>
        <taxon>Solanaceae</taxon>
        <taxon>Solanoideae</taxon>
        <taxon>Solaneae</taxon>
        <taxon>Solanum</taxon>
    </lineage>
</organism>
<feature type="non-terminal residue" evidence="2">
    <location>
        <position position="1"/>
    </location>
</feature>
<dbReference type="AlphaFoldDB" id="A0A0V0GVT1"/>
<feature type="transmembrane region" description="Helical" evidence="1">
    <location>
        <begin position="38"/>
        <end position="60"/>
    </location>
</feature>
<accession>A0A0V0GVT1</accession>
<keyword evidence="1" id="KW-1133">Transmembrane helix</keyword>
<reference evidence="2" key="1">
    <citation type="submission" date="2015-12" db="EMBL/GenBank/DDBJ databases">
        <title>Gene expression during late stages of embryo sac development: a critical building block for successful pollen-pistil interactions.</title>
        <authorList>
            <person name="Liu Y."/>
            <person name="Joly V."/>
            <person name="Sabar M."/>
            <person name="Matton D.P."/>
        </authorList>
    </citation>
    <scope>NUCLEOTIDE SEQUENCE</scope>
</reference>
<sequence length="65" mass="7480">FDKGNVGVSTPGLLLFFLLVPLIGILLDTHILHPVHCIFYRTLGMFWDGLFSLLFCLFHLEQDFK</sequence>